<dbReference type="WBParaSite" id="maker-E.canG7_contigs_0898-snap-gene-0.10-mRNA-1">
    <property type="protein sequence ID" value="maker-E.canG7_contigs_0898-snap-gene-0.10-mRNA-1"/>
    <property type="gene ID" value="EcG7_08268"/>
</dbReference>
<evidence type="ECO:0000313" key="2">
    <source>
        <dbReference type="Proteomes" id="UP000887562"/>
    </source>
</evidence>
<dbReference type="Proteomes" id="UP000887562">
    <property type="component" value="Unplaced"/>
</dbReference>
<accession>A0A915EUX2</accession>
<evidence type="ECO:0000256" key="1">
    <source>
        <dbReference type="SAM" id="Phobius"/>
    </source>
</evidence>
<dbReference type="Gene3D" id="1.20.1270.60">
    <property type="entry name" value="Arfaptin homology (AH) domain/BAR domain"/>
    <property type="match status" value="1"/>
</dbReference>
<evidence type="ECO:0000313" key="3">
    <source>
        <dbReference type="WBParaSite" id="maker-E.canG7_contigs_0898-snap-gene-0.10-mRNA-1"/>
    </source>
</evidence>
<sequence length="161" mass="18152">QDRGGVTAAFEKDDFEAPNVQINFAQHDLACKQRALEHLEQRCLEAVAVEERRRFAELSTCLNPLLYLKPIHYLISPLFLEVAGKNCFPLSSQAQSAPLAALPVGMIIAESTFLPVWWLLNSCSPKLALSLHGWPLHLCINVLFLLYTNICRPYGYILSWV</sequence>
<feature type="transmembrane region" description="Helical" evidence="1">
    <location>
        <begin position="132"/>
        <end position="150"/>
    </location>
</feature>
<dbReference type="AlphaFoldDB" id="A0A915EUX2"/>
<keyword evidence="1" id="KW-1133">Transmembrane helix</keyword>
<keyword evidence="1" id="KW-0472">Membrane</keyword>
<reference evidence="3" key="1">
    <citation type="submission" date="2022-11" db="UniProtKB">
        <authorList>
            <consortium name="WormBaseParasite"/>
        </authorList>
    </citation>
    <scope>IDENTIFICATION</scope>
</reference>
<organism evidence="2 3">
    <name type="scientific">Echinococcus canadensis</name>
    <dbReference type="NCBI Taxonomy" id="519352"/>
    <lineage>
        <taxon>Eukaryota</taxon>
        <taxon>Metazoa</taxon>
        <taxon>Spiralia</taxon>
        <taxon>Lophotrochozoa</taxon>
        <taxon>Platyhelminthes</taxon>
        <taxon>Cestoda</taxon>
        <taxon>Eucestoda</taxon>
        <taxon>Cyclophyllidea</taxon>
        <taxon>Taeniidae</taxon>
        <taxon>Echinococcus</taxon>
        <taxon>Echinococcus canadensis group</taxon>
    </lineage>
</organism>
<name>A0A915EUX2_9CEST</name>
<protein>
    <submittedName>
        <fullName evidence="3">Uncharacterized protein</fullName>
    </submittedName>
</protein>
<keyword evidence="2" id="KW-1185">Reference proteome</keyword>
<dbReference type="InterPro" id="IPR027267">
    <property type="entry name" value="AH/BAR_dom_sf"/>
</dbReference>
<feature type="transmembrane region" description="Helical" evidence="1">
    <location>
        <begin position="99"/>
        <end position="120"/>
    </location>
</feature>
<proteinExistence type="predicted"/>
<keyword evidence="1" id="KW-0812">Transmembrane</keyword>